<feature type="non-terminal residue" evidence="1">
    <location>
        <position position="1"/>
    </location>
</feature>
<accession>W2IX53</accession>
<evidence type="ECO:0000313" key="1">
    <source>
        <dbReference type="EMBL" id="ETL38102.1"/>
    </source>
</evidence>
<name>W2IX53_PHYNI</name>
<reference evidence="1" key="1">
    <citation type="submission" date="2013-11" db="EMBL/GenBank/DDBJ databases">
        <title>The Genome Sequence of Phytophthora parasitica CJ05E6.</title>
        <authorList>
            <consortium name="The Broad Institute Genomics Platform"/>
            <person name="Russ C."/>
            <person name="Tyler B."/>
            <person name="Panabieres F."/>
            <person name="Shan W."/>
            <person name="Tripathy S."/>
            <person name="Grunwald N."/>
            <person name="Machado M."/>
            <person name="Johnson C.S."/>
            <person name="Arredondo F."/>
            <person name="Hong C."/>
            <person name="Coffey M."/>
            <person name="Young S.K."/>
            <person name="Zeng Q."/>
            <person name="Gargeya S."/>
            <person name="Fitzgerald M."/>
            <person name="Abouelleil A."/>
            <person name="Alvarado L."/>
            <person name="Chapman S.B."/>
            <person name="Gainer-Dewar J."/>
            <person name="Goldberg J."/>
            <person name="Griggs A."/>
            <person name="Gujja S."/>
            <person name="Hansen M."/>
            <person name="Howarth C."/>
            <person name="Imamovic A."/>
            <person name="Ireland A."/>
            <person name="Larimer J."/>
            <person name="McCowan C."/>
            <person name="Murphy C."/>
            <person name="Pearson M."/>
            <person name="Poon T.W."/>
            <person name="Priest M."/>
            <person name="Roberts A."/>
            <person name="Saif S."/>
            <person name="Shea T."/>
            <person name="Sykes S."/>
            <person name="Wortman J."/>
            <person name="Nusbaum C."/>
            <person name="Birren B."/>
        </authorList>
    </citation>
    <scope>NUCLEOTIDE SEQUENCE [LARGE SCALE GENOMIC DNA]</scope>
    <source>
        <strain evidence="1">CJ05E6</strain>
    </source>
</reference>
<organism evidence="1">
    <name type="scientific">Phytophthora nicotianae</name>
    <name type="common">Potato buckeye rot agent</name>
    <name type="synonym">Phytophthora parasitica</name>
    <dbReference type="NCBI Taxonomy" id="4792"/>
    <lineage>
        <taxon>Eukaryota</taxon>
        <taxon>Sar</taxon>
        <taxon>Stramenopiles</taxon>
        <taxon>Oomycota</taxon>
        <taxon>Peronosporomycetes</taxon>
        <taxon>Peronosporales</taxon>
        <taxon>Peronosporaceae</taxon>
        <taxon>Phytophthora</taxon>
    </lineage>
</organism>
<protein>
    <submittedName>
        <fullName evidence="1">Uncharacterized protein</fullName>
    </submittedName>
</protein>
<dbReference type="AlphaFoldDB" id="W2IX53"/>
<dbReference type="Proteomes" id="UP000053864">
    <property type="component" value="Unassembled WGS sequence"/>
</dbReference>
<proteinExistence type="predicted"/>
<sequence>FDEDWTADSLYVEHVLANRYRRGRFVLPEVIPLVRLPVMAAVTHELLTGPPAKRQCLADAHGSSGSNVVVEQSPVGVGEPTLELSSSSPVRMPLAYAQLSPWGAPQQQDECVEHEQELLEENGDLRLVWVCLTATQPRFGNCLNLFKCRLQ</sequence>
<gene>
    <name evidence="1" type="ORF">L916_10282</name>
</gene>
<dbReference type="EMBL" id="KI673407">
    <property type="protein sequence ID" value="ETL38102.1"/>
    <property type="molecule type" value="Genomic_DNA"/>
</dbReference>